<dbReference type="AlphaFoldDB" id="A0AAD8LH85"/>
<sequence>MYRNAAIYLLVILSTTHGLHAQEKVDDPESPAGTVSDIKFTANSIVTGLEYLGSGFDAVKSNTTGSIDNGEDLGHRAPIVDFYWSKSDIGVTNSLAWLQPVGGWVRPIIACGETQTVEQTEDYSNNEDIKAIDIGIDVSLQSGHGGKVATGYHEESMKKMAKSSKIHKSAYYCFTYAAGMPPYLDWDTTEEFHDEMKALPKDVSIFDKCTISQYRNKEKTCDDVSKWMEFFSLFGTHVTTEIHLGGRIIRYLTVPNEALKSFSKAGFNAEIAVKTIISGALAEANLGIDHAQQEALKTLSDSCELTFSVLGGIHVGKNITPSSILKWKATVPRFPMPIKMTVTPMDHFLGAEYEHVYKEAMDFYVTLNNALPWFVQAHNGIDFNLKTMVTAAYQMIKTGAEESIVTVECPKNKKILFGFILDHDMDSHRFKVTLCPSNSKRCTNGNSNRHQTVIWVLCGNAMGLNIVQKLQHFEDEGTKTLSCAETEAIITGFALLESSEKKQPIKKLDPCKTGATACKVKEHNQATIWIVCVDKRFPGLENASTMAKSYSKGPEITDKGMKSMSFAGMFKEQ</sequence>
<name>A0AAD8LH85_BABGI</name>
<keyword evidence="1" id="KW-0732">Signal</keyword>
<protein>
    <recommendedName>
        <fullName evidence="2">MACPF domain-containing protein</fullName>
    </recommendedName>
</protein>
<accession>A0AAD8LH85</accession>
<evidence type="ECO:0000256" key="1">
    <source>
        <dbReference type="SAM" id="SignalP"/>
    </source>
</evidence>
<dbReference type="EMBL" id="JAVEPI010000003">
    <property type="protein sequence ID" value="KAK1442625.1"/>
    <property type="molecule type" value="Genomic_DNA"/>
</dbReference>
<evidence type="ECO:0000313" key="3">
    <source>
        <dbReference type="EMBL" id="KAK1442625.1"/>
    </source>
</evidence>
<dbReference type="PROSITE" id="PS51412">
    <property type="entry name" value="MACPF_2"/>
    <property type="match status" value="1"/>
</dbReference>
<proteinExistence type="predicted"/>
<organism evidence="3 4">
    <name type="scientific">Babesia gibsoni</name>
    <dbReference type="NCBI Taxonomy" id="33632"/>
    <lineage>
        <taxon>Eukaryota</taxon>
        <taxon>Sar</taxon>
        <taxon>Alveolata</taxon>
        <taxon>Apicomplexa</taxon>
        <taxon>Aconoidasida</taxon>
        <taxon>Piroplasmida</taxon>
        <taxon>Babesiidae</taxon>
        <taxon>Babesia</taxon>
    </lineage>
</organism>
<gene>
    <name evidence="3" type="ORF">BgAZ_301430</name>
</gene>
<feature type="chain" id="PRO_5042104364" description="MACPF domain-containing protein" evidence="1">
    <location>
        <begin position="22"/>
        <end position="573"/>
    </location>
</feature>
<reference evidence="3" key="1">
    <citation type="submission" date="2023-08" db="EMBL/GenBank/DDBJ databases">
        <title>Draft sequence of the Babesia gibsoni genome.</title>
        <authorList>
            <person name="Yamagishi J.Y."/>
            <person name="Xuan X.X."/>
        </authorList>
    </citation>
    <scope>NUCLEOTIDE SEQUENCE</scope>
    <source>
        <strain evidence="3">Azabu</strain>
    </source>
</reference>
<evidence type="ECO:0000259" key="2">
    <source>
        <dbReference type="PROSITE" id="PS51412"/>
    </source>
</evidence>
<feature type="domain" description="MACPF" evidence="2">
    <location>
        <begin position="35"/>
        <end position="382"/>
    </location>
</feature>
<feature type="signal peptide" evidence="1">
    <location>
        <begin position="1"/>
        <end position="21"/>
    </location>
</feature>
<dbReference type="InterPro" id="IPR020864">
    <property type="entry name" value="MACPF"/>
</dbReference>
<dbReference type="Pfam" id="PF01823">
    <property type="entry name" value="MACPF"/>
    <property type="match status" value="1"/>
</dbReference>
<keyword evidence="4" id="KW-1185">Reference proteome</keyword>
<dbReference type="Proteomes" id="UP001230268">
    <property type="component" value="Unassembled WGS sequence"/>
</dbReference>
<evidence type="ECO:0000313" key="4">
    <source>
        <dbReference type="Proteomes" id="UP001230268"/>
    </source>
</evidence>
<comment type="caution">
    <text evidence="3">The sequence shown here is derived from an EMBL/GenBank/DDBJ whole genome shotgun (WGS) entry which is preliminary data.</text>
</comment>